<evidence type="ECO:0000256" key="3">
    <source>
        <dbReference type="ARBA" id="ARBA00023136"/>
    </source>
</evidence>
<dbReference type="InterPro" id="IPR012944">
    <property type="entry name" value="SusD_RagB_dom"/>
</dbReference>
<protein>
    <submittedName>
        <fullName evidence="7">RagB/SusD family nutrient uptake outer membrane protein</fullName>
    </submittedName>
</protein>
<comment type="caution">
    <text evidence="7">The sequence shown here is derived from an EMBL/GenBank/DDBJ whole genome shotgun (WGS) entry which is preliminary data.</text>
</comment>
<proteinExistence type="predicted"/>
<dbReference type="EMBL" id="RPHB01000005">
    <property type="protein sequence ID" value="MBW3468681.1"/>
    <property type="molecule type" value="Genomic_DNA"/>
</dbReference>
<name>A0A951MFQ3_9BACT</name>
<keyword evidence="2 5" id="KW-0732">Signal</keyword>
<keyword evidence="4" id="KW-0998">Cell outer membrane</keyword>
<evidence type="ECO:0000313" key="8">
    <source>
        <dbReference type="Proteomes" id="UP000727490"/>
    </source>
</evidence>
<accession>A0A951MFQ3</accession>
<evidence type="ECO:0000256" key="2">
    <source>
        <dbReference type="ARBA" id="ARBA00022729"/>
    </source>
</evidence>
<evidence type="ECO:0000259" key="6">
    <source>
        <dbReference type="Pfam" id="PF07980"/>
    </source>
</evidence>
<dbReference type="GO" id="GO:0009279">
    <property type="term" value="C:cell outer membrane"/>
    <property type="evidence" value="ECO:0007669"/>
    <property type="project" value="UniProtKB-SubCell"/>
</dbReference>
<dbReference type="PROSITE" id="PS51257">
    <property type="entry name" value="PROKAR_LIPOPROTEIN"/>
    <property type="match status" value="1"/>
</dbReference>
<dbReference type="Pfam" id="PF07980">
    <property type="entry name" value="SusD_RagB"/>
    <property type="match status" value="1"/>
</dbReference>
<dbReference type="Proteomes" id="UP000727490">
    <property type="component" value="Unassembled WGS sequence"/>
</dbReference>
<evidence type="ECO:0000256" key="1">
    <source>
        <dbReference type="ARBA" id="ARBA00004442"/>
    </source>
</evidence>
<gene>
    <name evidence="7" type="ORF">EGN73_12785</name>
</gene>
<reference evidence="7 8" key="1">
    <citation type="journal article" date="2020" name="Syst. Appl. Microbiol.">
        <title>Arthrospiribacter ruber gen. nov., sp. nov., a novel bacterium isolated from Arthrospira cultures.</title>
        <authorList>
            <person name="Waleron M."/>
            <person name="Misztak A."/>
            <person name="Waleron M.M."/>
            <person name="Furmaniak M."/>
            <person name="Mrozik A."/>
            <person name="Waleron K."/>
        </authorList>
    </citation>
    <scope>NUCLEOTIDE SEQUENCE [LARGE SCALE GENOMIC DNA]</scope>
    <source>
        <strain evidence="7 8">DPMB0001</strain>
    </source>
</reference>
<keyword evidence="3" id="KW-0472">Membrane</keyword>
<feature type="domain" description="RagB/SusD" evidence="6">
    <location>
        <begin position="265"/>
        <end position="477"/>
    </location>
</feature>
<comment type="subcellular location">
    <subcellularLocation>
        <location evidence="1">Cell outer membrane</location>
    </subcellularLocation>
</comment>
<evidence type="ECO:0000313" key="7">
    <source>
        <dbReference type="EMBL" id="MBW3468681.1"/>
    </source>
</evidence>
<evidence type="ECO:0000256" key="5">
    <source>
        <dbReference type="SAM" id="SignalP"/>
    </source>
</evidence>
<keyword evidence="8" id="KW-1185">Reference proteome</keyword>
<organism evidence="7 8">
    <name type="scientific">Arthrospiribacter ruber</name>
    <dbReference type="NCBI Taxonomy" id="2487934"/>
    <lineage>
        <taxon>Bacteria</taxon>
        <taxon>Pseudomonadati</taxon>
        <taxon>Bacteroidota</taxon>
        <taxon>Cytophagia</taxon>
        <taxon>Cytophagales</taxon>
        <taxon>Cyclobacteriaceae</taxon>
        <taxon>Arthrospiribacter</taxon>
    </lineage>
</organism>
<evidence type="ECO:0000256" key="4">
    <source>
        <dbReference type="ARBA" id="ARBA00023237"/>
    </source>
</evidence>
<sequence length="514" mass="58682">MNTNKRYKILSLLIMLNMIFSCTSILDEPLENEFLVEGTDYSQSSNMILMLYGAYAQFYSMQWETHPIIGVRGDDVNSAGDQFPLQETDVFRYDRNFWMYNSVWLNLYSDLLYWHGAIEEIEKYEEAGANSANAQQYIAEIKVLQGFELLQLARLWGEILIPTQSQPSHLFDVPVSTFEEVMEYISSSMDEAIPFLPTVRPNQRSDVRGGVTQATALAVRAMANLELGNYQEVIEVTDIIISSNLFSLSNDFYQLFKIPGKLDDEYLLEAQYSDFGQASGTNISFNFSPYGPASWTPAVSGAGQGWGFWEPTQKFIKFMLRRNEQVRLETSVLFTPDGIATLREDPEFSELPNWISNTTRDGDTFNNHPRYLFLSGKYYLPSVQLTPGRFGYGTNNNFQVIRYAEILLMHAEALVNGASSSVMSATEAVNTVRQRAGLSSLSTVDLDAVLDEKYAEFATEWGIRFADLVRHGRFQELNFEGRTFDPERHRYLLYPLEQQDIIPQIREAANRRGQ</sequence>
<feature type="chain" id="PRO_5038130496" evidence="5">
    <location>
        <begin position="27"/>
        <end position="514"/>
    </location>
</feature>
<dbReference type="AlphaFoldDB" id="A0A951MFQ3"/>
<dbReference type="RefSeq" id="WP_219290358.1">
    <property type="nucleotide sequence ID" value="NZ_RPHB01000005.1"/>
</dbReference>
<feature type="signal peptide" evidence="5">
    <location>
        <begin position="1"/>
        <end position="26"/>
    </location>
</feature>